<organism evidence="3 4">
    <name type="scientific">Dendrothele bispora (strain CBS 962.96)</name>
    <dbReference type="NCBI Taxonomy" id="1314807"/>
    <lineage>
        <taxon>Eukaryota</taxon>
        <taxon>Fungi</taxon>
        <taxon>Dikarya</taxon>
        <taxon>Basidiomycota</taxon>
        <taxon>Agaricomycotina</taxon>
        <taxon>Agaricomycetes</taxon>
        <taxon>Agaricomycetidae</taxon>
        <taxon>Agaricales</taxon>
        <taxon>Agaricales incertae sedis</taxon>
        <taxon>Dendrothele</taxon>
    </lineage>
</organism>
<evidence type="ECO:0000256" key="1">
    <source>
        <dbReference type="SAM" id="MobiDB-lite"/>
    </source>
</evidence>
<dbReference type="EMBL" id="ML179294">
    <property type="protein sequence ID" value="THU91909.1"/>
    <property type="molecule type" value="Genomic_DNA"/>
</dbReference>
<dbReference type="OrthoDB" id="10501924at2759"/>
<evidence type="ECO:0000313" key="3">
    <source>
        <dbReference type="EMBL" id="THU91909.1"/>
    </source>
</evidence>
<dbReference type="Proteomes" id="UP000297245">
    <property type="component" value="Unassembled WGS sequence"/>
</dbReference>
<reference evidence="3 4" key="1">
    <citation type="journal article" date="2019" name="Nat. Ecol. Evol.">
        <title>Megaphylogeny resolves global patterns of mushroom evolution.</title>
        <authorList>
            <person name="Varga T."/>
            <person name="Krizsan K."/>
            <person name="Foldi C."/>
            <person name="Dima B."/>
            <person name="Sanchez-Garcia M."/>
            <person name="Sanchez-Ramirez S."/>
            <person name="Szollosi G.J."/>
            <person name="Szarkandi J.G."/>
            <person name="Papp V."/>
            <person name="Albert L."/>
            <person name="Andreopoulos W."/>
            <person name="Angelini C."/>
            <person name="Antonin V."/>
            <person name="Barry K.W."/>
            <person name="Bougher N.L."/>
            <person name="Buchanan P."/>
            <person name="Buyck B."/>
            <person name="Bense V."/>
            <person name="Catcheside P."/>
            <person name="Chovatia M."/>
            <person name="Cooper J."/>
            <person name="Damon W."/>
            <person name="Desjardin D."/>
            <person name="Finy P."/>
            <person name="Geml J."/>
            <person name="Haridas S."/>
            <person name="Hughes K."/>
            <person name="Justo A."/>
            <person name="Karasinski D."/>
            <person name="Kautmanova I."/>
            <person name="Kiss B."/>
            <person name="Kocsube S."/>
            <person name="Kotiranta H."/>
            <person name="LaButti K.M."/>
            <person name="Lechner B.E."/>
            <person name="Liimatainen K."/>
            <person name="Lipzen A."/>
            <person name="Lukacs Z."/>
            <person name="Mihaltcheva S."/>
            <person name="Morgado L.N."/>
            <person name="Niskanen T."/>
            <person name="Noordeloos M.E."/>
            <person name="Ohm R.A."/>
            <person name="Ortiz-Santana B."/>
            <person name="Ovrebo C."/>
            <person name="Racz N."/>
            <person name="Riley R."/>
            <person name="Savchenko A."/>
            <person name="Shiryaev A."/>
            <person name="Soop K."/>
            <person name="Spirin V."/>
            <person name="Szebenyi C."/>
            <person name="Tomsovsky M."/>
            <person name="Tulloss R.E."/>
            <person name="Uehling J."/>
            <person name="Grigoriev I.V."/>
            <person name="Vagvolgyi C."/>
            <person name="Papp T."/>
            <person name="Martin F.M."/>
            <person name="Miettinen O."/>
            <person name="Hibbett D.S."/>
            <person name="Nagy L.G."/>
        </authorList>
    </citation>
    <scope>NUCLEOTIDE SEQUENCE [LARGE SCALE GENOMIC DNA]</scope>
    <source>
        <strain evidence="3 4">CBS 962.96</strain>
    </source>
</reference>
<name>A0A4S8LR11_DENBC</name>
<keyword evidence="2" id="KW-1133">Transmembrane helix</keyword>
<gene>
    <name evidence="3" type="ORF">K435DRAFT_967939</name>
</gene>
<keyword evidence="4" id="KW-1185">Reference proteome</keyword>
<feature type="compositionally biased region" description="Polar residues" evidence="1">
    <location>
        <begin position="35"/>
        <end position="47"/>
    </location>
</feature>
<evidence type="ECO:0000256" key="2">
    <source>
        <dbReference type="SAM" id="Phobius"/>
    </source>
</evidence>
<keyword evidence="2" id="KW-0472">Membrane</keyword>
<evidence type="ECO:0000313" key="4">
    <source>
        <dbReference type="Proteomes" id="UP000297245"/>
    </source>
</evidence>
<feature type="transmembrane region" description="Helical" evidence="2">
    <location>
        <begin position="175"/>
        <end position="198"/>
    </location>
</feature>
<keyword evidence="2" id="KW-0812">Transmembrane</keyword>
<sequence>MMPTPPPTGRKRPHCTRCHQPMQGHPRGTCVRNGTGPSRATSLPANPSAANIYPSFQSFTTDDTDSSRLSVISDDEKPDVGVLNHPTLPVTPSHVNNAHQYAPKAVAMIYDDSVNPLMLQSQSGAHFGVLLTKHDGSWRQWWVTGEKSIVRRIVSNSAMPGTVAKESEMREYPAVATFPQLIFMSLIVVLGVIIGMSFL</sequence>
<dbReference type="AlphaFoldDB" id="A0A4S8LR11"/>
<protein>
    <submittedName>
        <fullName evidence="3">Uncharacterized protein</fullName>
    </submittedName>
</protein>
<feature type="region of interest" description="Disordered" evidence="1">
    <location>
        <begin position="1"/>
        <end position="47"/>
    </location>
</feature>
<proteinExistence type="predicted"/>
<accession>A0A4S8LR11</accession>